<dbReference type="EMBL" id="GGEC01079338">
    <property type="protein sequence ID" value="MBX59822.1"/>
    <property type="molecule type" value="Transcribed_RNA"/>
</dbReference>
<proteinExistence type="predicted"/>
<name>A0A2P2PYK3_RHIMU</name>
<protein>
    <submittedName>
        <fullName evidence="1">Uncharacterized protein</fullName>
    </submittedName>
</protein>
<reference evidence="1" key="1">
    <citation type="submission" date="2018-02" db="EMBL/GenBank/DDBJ databases">
        <title>Rhizophora mucronata_Transcriptome.</title>
        <authorList>
            <person name="Meera S.P."/>
            <person name="Sreeshan A."/>
            <person name="Augustine A."/>
        </authorList>
    </citation>
    <scope>NUCLEOTIDE SEQUENCE</scope>
    <source>
        <tissue evidence="1">Leaf</tissue>
    </source>
</reference>
<evidence type="ECO:0000313" key="1">
    <source>
        <dbReference type="EMBL" id="MBX59822.1"/>
    </source>
</evidence>
<sequence length="75" mass="8475">MECEENWLNGVEGKTITGIMARFGALLSNEHVQPALLYLVPCTLGNQLHDYLIYCMLIVVCSAKHNVLLYRVFCT</sequence>
<organism evidence="1">
    <name type="scientific">Rhizophora mucronata</name>
    <name type="common">Asiatic mangrove</name>
    <dbReference type="NCBI Taxonomy" id="61149"/>
    <lineage>
        <taxon>Eukaryota</taxon>
        <taxon>Viridiplantae</taxon>
        <taxon>Streptophyta</taxon>
        <taxon>Embryophyta</taxon>
        <taxon>Tracheophyta</taxon>
        <taxon>Spermatophyta</taxon>
        <taxon>Magnoliopsida</taxon>
        <taxon>eudicotyledons</taxon>
        <taxon>Gunneridae</taxon>
        <taxon>Pentapetalae</taxon>
        <taxon>rosids</taxon>
        <taxon>fabids</taxon>
        <taxon>Malpighiales</taxon>
        <taxon>Rhizophoraceae</taxon>
        <taxon>Rhizophora</taxon>
    </lineage>
</organism>
<dbReference type="AlphaFoldDB" id="A0A2P2PYK3"/>
<accession>A0A2P2PYK3</accession>